<dbReference type="PaxDb" id="3880-AES74235"/>
<evidence type="ECO:0000313" key="3">
    <source>
        <dbReference type="EnsemblPlants" id="AES74235"/>
    </source>
</evidence>
<evidence type="ECO:0000313" key="2">
    <source>
        <dbReference type="EMBL" id="AES74235.1"/>
    </source>
</evidence>
<evidence type="ECO:0000256" key="1">
    <source>
        <dbReference type="SAM" id="MobiDB-lite"/>
    </source>
</evidence>
<proteinExistence type="predicted"/>
<dbReference type="EnsemblPlants" id="AES74235">
    <property type="protein sequence ID" value="AES74235"/>
    <property type="gene ID" value="MTR_3g117260"/>
</dbReference>
<evidence type="ECO:0000313" key="4">
    <source>
        <dbReference type="Proteomes" id="UP000002051"/>
    </source>
</evidence>
<reference evidence="2 4" key="2">
    <citation type="journal article" date="2014" name="BMC Genomics">
        <title>An improved genome release (version Mt4.0) for the model legume Medicago truncatula.</title>
        <authorList>
            <person name="Tang H."/>
            <person name="Krishnakumar V."/>
            <person name="Bidwell S."/>
            <person name="Rosen B."/>
            <person name="Chan A."/>
            <person name="Zhou S."/>
            <person name="Gentzbittel L."/>
            <person name="Childs K.L."/>
            <person name="Yandell M."/>
            <person name="Gundlach H."/>
            <person name="Mayer K.F."/>
            <person name="Schwartz D.C."/>
            <person name="Town C.D."/>
        </authorList>
    </citation>
    <scope>GENOME REANNOTATION</scope>
    <source>
        <strain evidence="3 4">cv. Jemalong A17</strain>
    </source>
</reference>
<dbReference type="EMBL" id="CM001219">
    <property type="protein sequence ID" value="AES74235.1"/>
    <property type="molecule type" value="Genomic_DNA"/>
</dbReference>
<protein>
    <submittedName>
        <fullName evidence="2 3">Uncharacterized protein</fullName>
    </submittedName>
</protein>
<dbReference type="HOGENOM" id="CLU_2030155_0_0_1"/>
<feature type="region of interest" description="Disordered" evidence="1">
    <location>
        <begin position="44"/>
        <end position="65"/>
    </location>
</feature>
<dbReference type="Proteomes" id="UP000002051">
    <property type="component" value="Chromosome 3"/>
</dbReference>
<name>G7J7Q9_MEDTR</name>
<organism evidence="2 4">
    <name type="scientific">Medicago truncatula</name>
    <name type="common">Barrel medic</name>
    <name type="synonym">Medicago tribuloides</name>
    <dbReference type="NCBI Taxonomy" id="3880"/>
    <lineage>
        <taxon>Eukaryota</taxon>
        <taxon>Viridiplantae</taxon>
        <taxon>Streptophyta</taxon>
        <taxon>Embryophyta</taxon>
        <taxon>Tracheophyta</taxon>
        <taxon>Spermatophyta</taxon>
        <taxon>Magnoliopsida</taxon>
        <taxon>eudicotyledons</taxon>
        <taxon>Gunneridae</taxon>
        <taxon>Pentapetalae</taxon>
        <taxon>rosids</taxon>
        <taxon>fabids</taxon>
        <taxon>Fabales</taxon>
        <taxon>Fabaceae</taxon>
        <taxon>Papilionoideae</taxon>
        <taxon>50 kb inversion clade</taxon>
        <taxon>NPAAA clade</taxon>
        <taxon>Hologalegina</taxon>
        <taxon>IRL clade</taxon>
        <taxon>Trifolieae</taxon>
        <taxon>Medicago</taxon>
    </lineage>
</organism>
<keyword evidence="4" id="KW-1185">Reference proteome</keyword>
<reference evidence="3" key="3">
    <citation type="submission" date="2015-04" db="UniProtKB">
        <authorList>
            <consortium name="EnsemblPlants"/>
        </authorList>
    </citation>
    <scope>IDENTIFICATION</scope>
    <source>
        <strain evidence="3">cv. Jemalong A17</strain>
    </source>
</reference>
<gene>
    <name evidence="2" type="ordered locus">MTR_3g117260</name>
</gene>
<dbReference type="AlphaFoldDB" id="G7J7Q9"/>
<accession>G7J7Q9</accession>
<reference evidence="2 4" key="1">
    <citation type="journal article" date="2011" name="Nature">
        <title>The Medicago genome provides insight into the evolution of rhizobial symbioses.</title>
        <authorList>
            <person name="Young N.D."/>
            <person name="Debelle F."/>
            <person name="Oldroyd G.E."/>
            <person name="Geurts R."/>
            <person name="Cannon S.B."/>
            <person name="Udvardi M.K."/>
            <person name="Benedito V.A."/>
            <person name="Mayer K.F."/>
            <person name="Gouzy J."/>
            <person name="Schoof H."/>
            <person name="Van de Peer Y."/>
            <person name="Proost S."/>
            <person name="Cook D.R."/>
            <person name="Meyers B.C."/>
            <person name="Spannagl M."/>
            <person name="Cheung F."/>
            <person name="De Mita S."/>
            <person name="Krishnakumar V."/>
            <person name="Gundlach H."/>
            <person name="Zhou S."/>
            <person name="Mudge J."/>
            <person name="Bharti A.K."/>
            <person name="Murray J.D."/>
            <person name="Naoumkina M.A."/>
            <person name="Rosen B."/>
            <person name="Silverstein K.A."/>
            <person name="Tang H."/>
            <person name="Rombauts S."/>
            <person name="Zhao P.X."/>
            <person name="Zhou P."/>
            <person name="Barbe V."/>
            <person name="Bardou P."/>
            <person name="Bechner M."/>
            <person name="Bellec A."/>
            <person name="Berger A."/>
            <person name="Berges H."/>
            <person name="Bidwell S."/>
            <person name="Bisseling T."/>
            <person name="Choisne N."/>
            <person name="Couloux A."/>
            <person name="Denny R."/>
            <person name="Deshpande S."/>
            <person name="Dai X."/>
            <person name="Doyle J.J."/>
            <person name="Dudez A.M."/>
            <person name="Farmer A.D."/>
            <person name="Fouteau S."/>
            <person name="Franken C."/>
            <person name="Gibelin C."/>
            <person name="Gish J."/>
            <person name="Goldstein S."/>
            <person name="Gonzalez A.J."/>
            <person name="Green P.J."/>
            <person name="Hallab A."/>
            <person name="Hartog M."/>
            <person name="Hua A."/>
            <person name="Humphray S.J."/>
            <person name="Jeong D.H."/>
            <person name="Jing Y."/>
            <person name="Jocker A."/>
            <person name="Kenton S.M."/>
            <person name="Kim D.J."/>
            <person name="Klee K."/>
            <person name="Lai H."/>
            <person name="Lang C."/>
            <person name="Lin S."/>
            <person name="Macmil S.L."/>
            <person name="Magdelenat G."/>
            <person name="Matthews L."/>
            <person name="McCorrison J."/>
            <person name="Monaghan E.L."/>
            <person name="Mun J.H."/>
            <person name="Najar F.Z."/>
            <person name="Nicholson C."/>
            <person name="Noirot C."/>
            <person name="O'Bleness M."/>
            <person name="Paule C.R."/>
            <person name="Poulain J."/>
            <person name="Prion F."/>
            <person name="Qin B."/>
            <person name="Qu C."/>
            <person name="Retzel E.F."/>
            <person name="Riddle C."/>
            <person name="Sallet E."/>
            <person name="Samain S."/>
            <person name="Samson N."/>
            <person name="Sanders I."/>
            <person name="Saurat O."/>
            <person name="Scarpelli C."/>
            <person name="Schiex T."/>
            <person name="Segurens B."/>
            <person name="Severin A.J."/>
            <person name="Sherrier D.J."/>
            <person name="Shi R."/>
            <person name="Sims S."/>
            <person name="Singer S.R."/>
            <person name="Sinharoy S."/>
            <person name="Sterck L."/>
            <person name="Viollet A."/>
            <person name="Wang B.B."/>
            <person name="Wang K."/>
            <person name="Wang M."/>
            <person name="Wang X."/>
            <person name="Warfsmann J."/>
            <person name="Weissenbach J."/>
            <person name="White D.D."/>
            <person name="White J.D."/>
            <person name="Wiley G.B."/>
            <person name="Wincker P."/>
            <person name="Xing Y."/>
            <person name="Yang L."/>
            <person name="Yao Z."/>
            <person name="Ying F."/>
            <person name="Zhai J."/>
            <person name="Zhou L."/>
            <person name="Zuber A."/>
            <person name="Denarie J."/>
            <person name="Dixon R.A."/>
            <person name="May G.D."/>
            <person name="Schwartz D.C."/>
            <person name="Rogers J."/>
            <person name="Quetier F."/>
            <person name="Town C.D."/>
            <person name="Roe B.A."/>
        </authorList>
    </citation>
    <scope>NUCLEOTIDE SEQUENCE [LARGE SCALE GENOMIC DNA]</scope>
    <source>
        <strain evidence="2">A17</strain>
        <strain evidence="3 4">cv. Jemalong A17</strain>
    </source>
</reference>
<sequence>MSQYSTKTPNAPQLQLKISNLKDQIPSPLNTKYATHIHGGTIRLLPNRDSKSRNSAIPKKQRTKPVDYIHSPQEAAQPHCKPPQSTGLLDTKYHKSNCAENSIHSIAQTHLRIQTVVIHVVI</sequence>